<accession>A0A8S5QPC2</accession>
<proteinExistence type="predicted"/>
<dbReference type="EMBL" id="BK015703">
    <property type="protein sequence ID" value="DAE20912.1"/>
    <property type="molecule type" value="Genomic_DNA"/>
</dbReference>
<organism evidence="1">
    <name type="scientific">Siphoviridae sp. ctgBD49</name>
    <dbReference type="NCBI Taxonomy" id="2826420"/>
    <lineage>
        <taxon>Viruses</taxon>
        <taxon>Duplodnaviria</taxon>
        <taxon>Heunggongvirae</taxon>
        <taxon>Uroviricota</taxon>
        <taxon>Caudoviricetes</taxon>
    </lineage>
</organism>
<protein>
    <submittedName>
        <fullName evidence="1">Uncharacterized protein</fullName>
    </submittedName>
</protein>
<reference evidence="1" key="1">
    <citation type="journal article" date="2021" name="Proc. Natl. Acad. Sci. U.S.A.">
        <title>A Catalog of Tens of Thousands of Viruses from Human Metagenomes Reveals Hidden Associations with Chronic Diseases.</title>
        <authorList>
            <person name="Tisza M.J."/>
            <person name="Buck C.B."/>
        </authorList>
    </citation>
    <scope>NUCLEOTIDE SEQUENCE</scope>
    <source>
        <strain evidence="1">CtgBD49</strain>
    </source>
</reference>
<name>A0A8S5QPC2_9CAUD</name>
<sequence>MEGLINPTSRGGRAAGFTVIFLRRERWAMFYVEDQTIYLTRGDTATLAVTLATENGEEYTVGADDILTLTVRKEPKADSPVIFRRSVTGKQEIDILPEDTRDAEIGQYSADAQITTATGDIFTVFPRLEGSARYKTKNYKNFVVMPEVTIDGQ</sequence>
<evidence type="ECO:0000313" key="1">
    <source>
        <dbReference type="EMBL" id="DAE20912.1"/>
    </source>
</evidence>